<name>A0A839HU36_9BURK</name>
<dbReference type="RefSeq" id="WP_182663078.1">
    <property type="nucleotide sequence ID" value="NZ_JACIVI010000001.1"/>
</dbReference>
<evidence type="ECO:0000313" key="2">
    <source>
        <dbReference type="Proteomes" id="UP000586093"/>
    </source>
</evidence>
<dbReference type="SUPFAM" id="SSF56954">
    <property type="entry name" value="Outer membrane efflux proteins (OEP)"/>
    <property type="match status" value="1"/>
</dbReference>
<comment type="caution">
    <text evidence="1">The sequence shown here is derived from an EMBL/GenBank/DDBJ whole genome shotgun (WGS) entry which is preliminary data.</text>
</comment>
<gene>
    <name evidence="1" type="ORF">H4F90_06120</name>
</gene>
<keyword evidence="2" id="KW-1185">Reference proteome</keyword>
<dbReference type="Proteomes" id="UP000586093">
    <property type="component" value="Unassembled WGS sequence"/>
</dbReference>
<proteinExistence type="predicted"/>
<dbReference type="Gene3D" id="1.20.1600.10">
    <property type="entry name" value="Outer membrane efflux proteins (OEP)"/>
    <property type="match status" value="1"/>
</dbReference>
<dbReference type="PANTHER" id="PTHR30203">
    <property type="entry name" value="OUTER MEMBRANE CATION EFFLUX PROTEIN"/>
    <property type="match status" value="1"/>
</dbReference>
<accession>A0A839HU36</accession>
<evidence type="ECO:0000313" key="1">
    <source>
        <dbReference type="EMBL" id="MBB1161554.1"/>
    </source>
</evidence>
<organism evidence="1 2">
    <name type="scientific">Aquariibacter albus</name>
    <dbReference type="NCBI Taxonomy" id="2759899"/>
    <lineage>
        <taxon>Bacteria</taxon>
        <taxon>Pseudomonadati</taxon>
        <taxon>Pseudomonadota</taxon>
        <taxon>Betaproteobacteria</taxon>
        <taxon>Burkholderiales</taxon>
        <taxon>Sphaerotilaceae</taxon>
        <taxon>Aquariibacter</taxon>
    </lineage>
</organism>
<dbReference type="EMBL" id="JACIVI010000001">
    <property type="protein sequence ID" value="MBB1161554.1"/>
    <property type="molecule type" value="Genomic_DNA"/>
</dbReference>
<dbReference type="PROSITE" id="PS51257">
    <property type="entry name" value="PROKAR_LIPOPROTEIN"/>
    <property type="match status" value="1"/>
</dbReference>
<dbReference type="InterPro" id="IPR010131">
    <property type="entry name" value="MdtP/NodT-like"/>
</dbReference>
<protein>
    <submittedName>
        <fullName evidence="1">TolC family protein</fullName>
    </submittedName>
</protein>
<dbReference type="AlphaFoldDB" id="A0A839HU36"/>
<dbReference type="PANTHER" id="PTHR30203:SF24">
    <property type="entry name" value="BLR4935 PROTEIN"/>
    <property type="match status" value="1"/>
</dbReference>
<dbReference type="GO" id="GO:0015562">
    <property type="term" value="F:efflux transmembrane transporter activity"/>
    <property type="evidence" value="ECO:0007669"/>
    <property type="project" value="InterPro"/>
</dbReference>
<sequence length="477" mass="52512">MADTRRTGLGRLRLPGAVISVLVLAGCASFSPDGGFGPVQQTASERLGKEVRWARTAEDQDRIDARVTELLAKPLTVDDAVQVALLNNKGLQARFFELGIGEAELVQASRLPNPGFSFGRIKRGDEVELERGYHLNLARLLAMPLVRQVEERRYALTRGAVSVQLLSLASEARKSYFTAVAAEETVRYMRQVQQAAEASAELARRMAEVGNFNKLQRMREQGFYADATQNLARAERAALASREKLTRLMGLWGAQTRFQLPERLPDLPEAPKDQPDIERVALAQRLDVQGAKLAAEQTAKNLGLTKTTRFINVLELGWVHNSSNEEPTQTGWEVGLELPLFDWGGARVARAEAVYMQAVNRAAETAVNARSEVREAYGAYRSSWDIARHNRDEIVPLRQRIAEENVLRYNGMLIGVFELLADTRSQIASVNAYIESLRDFWLAQADLEMALIGKPELSGAAMAVGAGMSAGDAGGGH</sequence>
<reference evidence="1 2" key="1">
    <citation type="submission" date="2020-08" db="EMBL/GenBank/DDBJ databases">
        <title>Aquariorum lacteus gen. nov., sp. nov., a new member of the family Comamonadaceae, isolated from freshwater aquarium.</title>
        <authorList>
            <person name="Chun S.-J."/>
        </authorList>
    </citation>
    <scope>NUCLEOTIDE SEQUENCE [LARGE SCALE GENOMIC DNA]</scope>
    <source>
        <strain evidence="1 2">SJAQ100</strain>
    </source>
</reference>